<feature type="transmembrane region" description="Helical" evidence="1">
    <location>
        <begin position="6"/>
        <end position="24"/>
    </location>
</feature>
<evidence type="ECO:0000256" key="1">
    <source>
        <dbReference type="SAM" id="Phobius"/>
    </source>
</evidence>
<sequence length="132" mass="14391">MAKLKLSFVGLCGFFVVVAPWVWVDFVAVGLMEEGSYIFDVFNGGSYRPSFSLFPSLPLSLTAPSLKPLFPVLTFSNHLISLTPRLTAALPNRLAAALSNRLAAAQTLRLWICLLKSCPCLRFQPPKSTASS</sequence>
<name>A0A2N9J862_FAGSY</name>
<accession>A0A2N9J862</accession>
<reference evidence="3" key="1">
    <citation type="submission" date="2018-02" db="EMBL/GenBank/DDBJ databases">
        <authorList>
            <person name="Cohen D.B."/>
            <person name="Kent A.D."/>
        </authorList>
    </citation>
    <scope>NUCLEOTIDE SEQUENCE</scope>
</reference>
<keyword evidence="1" id="KW-0472">Membrane</keyword>
<dbReference type="EMBL" id="OIVN01006459">
    <property type="protein sequence ID" value="SPD33557.1"/>
    <property type="molecule type" value="Genomic_DNA"/>
</dbReference>
<protein>
    <submittedName>
        <fullName evidence="3">Uncharacterized protein</fullName>
    </submittedName>
</protein>
<dbReference type="EMBL" id="OIVN01001664">
    <property type="protein sequence ID" value="SPC96356.1"/>
    <property type="molecule type" value="Genomic_DNA"/>
</dbReference>
<gene>
    <name evidence="2" type="ORF">FSB_LOCUS24238</name>
    <name evidence="3" type="ORF">FSB_LOCUS61439</name>
</gene>
<keyword evidence="1" id="KW-1133">Transmembrane helix</keyword>
<proteinExistence type="predicted"/>
<keyword evidence="1" id="KW-0812">Transmembrane</keyword>
<evidence type="ECO:0000313" key="3">
    <source>
        <dbReference type="EMBL" id="SPD33557.1"/>
    </source>
</evidence>
<organism evidence="3">
    <name type="scientific">Fagus sylvatica</name>
    <name type="common">Beechnut</name>
    <dbReference type="NCBI Taxonomy" id="28930"/>
    <lineage>
        <taxon>Eukaryota</taxon>
        <taxon>Viridiplantae</taxon>
        <taxon>Streptophyta</taxon>
        <taxon>Embryophyta</taxon>
        <taxon>Tracheophyta</taxon>
        <taxon>Spermatophyta</taxon>
        <taxon>Magnoliopsida</taxon>
        <taxon>eudicotyledons</taxon>
        <taxon>Gunneridae</taxon>
        <taxon>Pentapetalae</taxon>
        <taxon>rosids</taxon>
        <taxon>fabids</taxon>
        <taxon>Fagales</taxon>
        <taxon>Fagaceae</taxon>
        <taxon>Fagus</taxon>
    </lineage>
</organism>
<evidence type="ECO:0000313" key="2">
    <source>
        <dbReference type="EMBL" id="SPC96356.1"/>
    </source>
</evidence>
<dbReference type="AlphaFoldDB" id="A0A2N9J862"/>